<dbReference type="Proteomes" id="UP001058650">
    <property type="component" value="Chromosome"/>
</dbReference>
<dbReference type="RefSeq" id="WP_132223202.1">
    <property type="nucleotide sequence ID" value="NZ_CP103866.1"/>
</dbReference>
<proteinExistence type="predicted"/>
<protein>
    <submittedName>
        <fullName evidence="1">Uncharacterized protein</fullName>
    </submittedName>
</protein>
<gene>
    <name evidence="1" type="ORF">NYR52_01015</name>
</gene>
<evidence type="ECO:0000313" key="2">
    <source>
        <dbReference type="Proteomes" id="UP001058650"/>
    </source>
</evidence>
<evidence type="ECO:0000313" key="1">
    <source>
        <dbReference type="EMBL" id="UWE03824.1"/>
    </source>
</evidence>
<organism evidence="1 2">
    <name type="scientific">Laceyella sacchari</name>
    <name type="common">Thermoactinomyces thalpophilus</name>
    <dbReference type="NCBI Taxonomy" id="37482"/>
    <lineage>
        <taxon>Bacteria</taxon>
        <taxon>Bacillati</taxon>
        <taxon>Bacillota</taxon>
        <taxon>Bacilli</taxon>
        <taxon>Bacillales</taxon>
        <taxon>Thermoactinomycetaceae</taxon>
        <taxon>Laceyella</taxon>
    </lineage>
</organism>
<dbReference type="EMBL" id="CP103866">
    <property type="protein sequence ID" value="UWE03824.1"/>
    <property type="molecule type" value="Genomic_DNA"/>
</dbReference>
<sequence>MNQVDMEEAAEKLFSISADAQVKRMRKWFWSHWPIHQTPPGIALPFATDGHAIKRSGNVAIQTN</sequence>
<keyword evidence="2" id="KW-1185">Reference proteome</keyword>
<reference evidence="1" key="1">
    <citation type="submission" date="2022-08" db="EMBL/GenBank/DDBJ databases">
        <title>The complete genome sequence of the thermophilic bacterium Laceyella sacchari FBKL4.010 reveals the basis for tetramethylpyrazine biosynthesis in Moutai-flavor Daqu.</title>
        <authorList>
            <person name="Li D."/>
            <person name="Huang W."/>
            <person name="Wang C."/>
            <person name="Qiu S."/>
        </authorList>
    </citation>
    <scope>NUCLEOTIDE SEQUENCE</scope>
    <source>
        <strain evidence="1">FBKL4.014</strain>
    </source>
</reference>
<accession>A0ABY5U2E8</accession>
<name>A0ABY5U2E8_LACSH</name>